<feature type="domain" description="Glycosyl hydrolase family 95 N-terminal" evidence="2">
    <location>
        <begin position="2"/>
        <end position="67"/>
    </location>
</feature>
<accession>A0ABN8FJ53</accession>
<dbReference type="PANTHER" id="PTHR31084">
    <property type="entry name" value="ALPHA-L-FUCOSIDASE 2"/>
    <property type="match status" value="1"/>
</dbReference>
<dbReference type="EMBL" id="CAKMAB010000029">
    <property type="protein sequence ID" value="CAH1058118.1"/>
    <property type="molecule type" value="Genomic_DNA"/>
</dbReference>
<evidence type="ECO:0000256" key="1">
    <source>
        <dbReference type="SAM" id="MobiDB-lite"/>
    </source>
</evidence>
<evidence type="ECO:0000313" key="4">
    <source>
        <dbReference type="Proteomes" id="UP000838749"/>
    </source>
</evidence>
<comment type="caution">
    <text evidence="3">The sequence shown here is derived from an EMBL/GenBank/DDBJ whole genome shotgun (WGS) entry which is preliminary data.</text>
</comment>
<gene>
    <name evidence="3" type="ORF">PAECIP111894_04291</name>
</gene>
<protein>
    <recommendedName>
        <fullName evidence="2">Glycosyl hydrolase family 95 N-terminal domain-containing protein</fullName>
    </recommendedName>
</protein>
<evidence type="ECO:0000313" key="3">
    <source>
        <dbReference type="EMBL" id="CAH1058118.1"/>
    </source>
</evidence>
<name>A0ABN8FJ53_9BACL</name>
<evidence type="ECO:0000259" key="2">
    <source>
        <dbReference type="Pfam" id="PF14498"/>
    </source>
</evidence>
<dbReference type="Proteomes" id="UP000838749">
    <property type="component" value="Unassembled WGS sequence"/>
</dbReference>
<feature type="compositionally biased region" description="Gly residues" evidence="1">
    <location>
        <begin position="1"/>
        <end position="11"/>
    </location>
</feature>
<keyword evidence="4" id="KW-1185">Reference proteome</keyword>
<sequence length="90" mass="9664">MPIGNGAGGTAEGKLQLNEDSVWYGGPRDRNNEGALPHLSEIRKLIIERRLSEAEELAAMSMAGLPEAQRHYRKGCIYSGGGIPEGEALT</sequence>
<reference evidence="3" key="1">
    <citation type="submission" date="2021-12" db="EMBL/GenBank/DDBJ databases">
        <authorList>
            <person name="Criscuolo A."/>
        </authorList>
    </citation>
    <scope>NUCLEOTIDE SEQUENCE</scope>
    <source>
        <strain evidence="3">CIP111894</strain>
    </source>
</reference>
<dbReference type="PANTHER" id="PTHR31084:SF0">
    <property type="entry name" value="ALPHA-L-FUCOSIDASE 2"/>
    <property type="match status" value="1"/>
</dbReference>
<organism evidence="3 4">
    <name type="scientific">Paenibacillus pseudetheri</name>
    <dbReference type="NCBI Taxonomy" id="2897682"/>
    <lineage>
        <taxon>Bacteria</taxon>
        <taxon>Bacillati</taxon>
        <taxon>Bacillota</taxon>
        <taxon>Bacilli</taxon>
        <taxon>Bacillales</taxon>
        <taxon>Paenibacillaceae</taxon>
        <taxon>Paenibacillus</taxon>
    </lineage>
</organism>
<dbReference type="InterPro" id="IPR027414">
    <property type="entry name" value="GH95_N_dom"/>
</dbReference>
<proteinExistence type="predicted"/>
<feature type="region of interest" description="Disordered" evidence="1">
    <location>
        <begin position="1"/>
        <end position="35"/>
    </location>
</feature>
<dbReference type="Pfam" id="PF14498">
    <property type="entry name" value="Glyco_hyd_65N_2"/>
    <property type="match status" value="1"/>
</dbReference>
<dbReference type="Gene3D" id="2.70.98.50">
    <property type="entry name" value="putative glycoside hydrolase family protein from bacillus halodurans"/>
    <property type="match status" value="1"/>
</dbReference>